<comment type="subcellular location">
    <subcellularLocation>
        <location evidence="1">Membrane</location>
    </subcellularLocation>
</comment>
<feature type="chain" id="PRO_5003038872" evidence="4">
    <location>
        <begin position="18"/>
        <end position="330"/>
    </location>
</feature>
<dbReference type="STRING" id="5762.D2VY21"/>
<sequence>MRTQYLILFSILSLFLALFFYQQVQESKKTTSSLDFKQGMSSATTSGRGLKAIVVGSTGLVGKNVVRVLSQQNPQEYAKIVAISRRKDNPFNYETSVPIEHITLDSLDNLDQISDVFNEVDEAYCCLGTTIKRVGNDKQKFRHVDFDYPDSFANLVYKSFTNAAQNTSENLKQFFLVTSTGADSSSMFFYNQVKGDIEKSVAQKQLDYQQFTQGKSLNQSSYCHIIKPGLLIGERENDERFGEKVAQNLNNLLSWALPRSVSGIKGEEVAKAMLQIAATTRQQKLDLLKERDSHSSVGGVDQATRFTNRIFAHGNANLKDYSDEYDLTRK</sequence>
<feature type="domain" description="NAD-dependent epimerase/dehydratase" evidence="5">
    <location>
        <begin position="53"/>
        <end position="126"/>
    </location>
</feature>
<dbReference type="KEGG" id="ngr:NAEGRDRAFT_73943"/>
<dbReference type="eggNOG" id="KOG4039">
    <property type="taxonomic scope" value="Eukaryota"/>
</dbReference>
<dbReference type="Pfam" id="PF01370">
    <property type="entry name" value="Epimerase"/>
    <property type="match status" value="1"/>
</dbReference>
<dbReference type="AlphaFoldDB" id="D2VY21"/>
<evidence type="ECO:0000259" key="5">
    <source>
        <dbReference type="Pfam" id="PF01370"/>
    </source>
</evidence>
<dbReference type="PANTHER" id="PTHR14097">
    <property type="entry name" value="OXIDOREDUCTASE HTATIP2"/>
    <property type="match status" value="1"/>
</dbReference>
<dbReference type="GO" id="GO:0016020">
    <property type="term" value="C:membrane"/>
    <property type="evidence" value="ECO:0007669"/>
    <property type="project" value="UniProtKB-SubCell"/>
</dbReference>
<evidence type="ECO:0000256" key="2">
    <source>
        <dbReference type="ARBA" id="ARBA00023128"/>
    </source>
</evidence>
<evidence type="ECO:0000313" key="7">
    <source>
        <dbReference type="Proteomes" id="UP000006671"/>
    </source>
</evidence>
<dbReference type="InterPro" id="IPR001509">
    <property type="entry name" value="Epimerase_deHydtase"/>
</dbReference>
<evidence type="ECO:0000256" key="4">
    <source>
        <dbReference type="SAM" id="SignalP"/>
    </source>
</evidence>
<evidence type="ECO:0000256" key="3">
    <source>
        <dbReference type="ARBA" id="ARBA00023136"/>
    </source>
</evidence>
<dbReference type="InterPro" id="IPR036291">
    <property type="entry name" value="NAD(P)-bd_dom_sf"/>
</dbReference>
<keyword evidence="2" id="KW-0496">Mitochondrion</keyword>
<evidence type="ECO:0000256" key="1">
    <source>
        <dbReference type="ARBA" id="ARBA00004370"/>
    </source>
</evidence>
<dbReference type="OMA" id="ASGCKHF"/>
<proteinExistence type="predicted"/>
<organism evidence="7">
    <name type="scientific">Naegleria gruberi</name>
    <name type="common">Amoeba</name>
    <dbReference type="NCBI Taxonomy" id="5762"/>
    <lineage>
        <taxon>Eukaryota</taxon>
        <taxon>Discoba</taxon>
        <taxon>Heterolobosea</taxon>
        <taxon>Tetramitia</taxon>
        <taxon>Eutetramitia</taxon>
        <taxon>Vahlkampfiidae</taxon>
        <taxon>Naegleria</taxon>
    </lineage>
</organism>
<accession>D2VY21</accession>
<feature type="signal peptide" evidence="4">
    <location>
        <begin position="1"/>
        <end position="17"/>
    </location>
</feature>
<keyword evidence="4" id="KW-0732">Signal</keyword>
<dbReference type="RefSeq" id="XP_002670992.1">
    <property type="nucleotide sequence ID" value="XM_002670946.1"/>
</dbReference>
<dbReference type="InParanoid" id="D2VY21"/>
<keyword evidence="3" id="KW-0472">Membrane</keyword>
<gene>
    <name evidence="6" type="ORF">NAEGRDRAFT_73943</name>
</gene>
<keyword evidence="7" id="KW-1185">Reference proteome</keyword>
<dbReference type="SUPFAM" id="SSF51735">
    <property type="entry name" value="NAD(P)-binding Rossmann-fold domains"/>
    <property type="match status" value="1"/>
</dbReference>
<dbReference type="PANTHER" id="PTHR14097:SF7">
    <property type="entry name" value="OXIDOREDUCTASE HTATIP2"/>
    <property type="match status" value="1"/>
</dbReference>
<dbReference type="Gene3D" id="3.40.50.720">
    <property type="entry name" value="NAD(P)-binding Rossmann-like Domain"/>
    <property type="match status" value="1"/>
</dbReference>
<dbReference type="GeneID" id="8857802"/>
<dbReference type="Proteomes" id="UP000006671">
    <property type="component" value="Unassembled WGS sequence"/>
</dbReference>
<dbReference type="OrthoDB" id="430436at2759"/>
<protein>
    <submittedName>
        <fullName evidence="6">Predicted protein</fullName>
    </submittedName>
</protein>
<reference evidence="6 7" key="1">
    <citation type="journal article" date="2010" name="Cell">
        <title>The genome of Naegleria gruberi illuminates early eukaryotic versatility.</title>
        <authorList>
            <person name="Fritz-Laylin L.K."/>
            <person name="Prochnik S.E."/>
            <person name="Ginger M.L."/>
            <person name="Dacks J.B."/>
            <person name="Carpenter M.L."/>
            <person name="Field M.C."/>
            <person name="Kuo A."/>
            <person name="Paredez A."/>
            <person name="Chapman J."/>
            <person name="Pham J."/>
            <person name="Shu S."/>
            <person name="Neupane R."/>
            <person name="Cipriano M."/>
            <person name="Mancuso J."/>
            <person name="Tu H."/>
            <person name="Salamov A."/>
            <person name="Lindquist E."/>
            <person name="Shapiro H."/>
            <person name="Lucas S."/>
            <person name="Grigoriev I.V."/>
            <person name="Cande W.Z."/>
            <person name="Fulton C."/>
            <person name="Rokhsar D.S."/>
            <person name="Dawson S.C."/>
        </authorList>
    </citation>
    <scope>NUCLEOTIDE SEQUENCE [LARGE SCALE GENOMIC DNA]</scope>
    <source>
        <strain evidence="6 7">NEG-M</strain>
    </source>
</reference>
<dbReference type="VEuPathDB" id="AmoebaDB:NAEGRDRAFT_73943"/>
<evidence type="ECO:0000313" key="6">
    <source>
        <dbReference type="EMBL" id="EFC38248.1"/>
    </source>
</evidence>
<dbReference type="EMBL" id="GG738909">
    <property type="protein sequence ID" value="EFC38248.1"/>
    <property type="molecule type" value="Genomic_DNA"/>
</dbReference>
<name>D2VY21_NAEGR</name>